<keyword evidence="1" id="KW-0614">Plasmid</keyword>
<evidence type="ECO:0000313" key="1">
    <source>
        <dbReference type="EMBL" id="QFX76298.1"/>
    </source>
</evidence>
<protein>
    <submittedName>
        <fullName evidence="1">Uncharacterized protein</fullName>
    </submittedName>
</protein>
<organism evidence="1">
    <name type="scientific">Pseudomonas monteilii</name>
    <dbReference type="NCBI Taxonomy" id="76759"/>
    <lineage>
        <taxon>Bacteria</taxon>
        <taxon>Pseudomonadati</taxon>
        <taxon>Pseudomonadota</taxon>
        <taxon>Gammaproteobacteria</taxon>
        <taxon>Pseudomonadales</taxon>
        <taxon>Pseudomonadaceae</taxon>
        <taxon>Pseudomonas</taxon>
    </lineage>
</organism>
<sequence>MIMVGLLLRCNRGLGAISAGAQRAEDPLETADTVLPLIGKTDAGCAWRHHYDVKITSSK</sequence>
<reference evidence="1" key="1">
    <citation type="submission" date="2019-08" db="EMBL/GenBank/DDBJ databases">
        <authorList>
            <person name="Zhou D."/>
            <person name="Chen F."/>
        </authorList>
    </citation>
    <scope>NUCLEOTIDE SEQUENCE</scope>
    <source>
        <strain evidence="1">QJ20133</strain>
        <plasmid evidence="1">pJ20133-VIM</plasmid>
    </source>
</reference>
<proteinExistence type="predicted"/>
<geneLocation type="plasmid" evidence="1">
    <name>pJ20133-VIM</name>
</geneLocation>
<dbReference type="AlphaFoldDB" id="A0A6B7PXL1"/>
<accession>A0A6B7PXL1</accession>
<dbReference type="EMBL" id="MN310371">
    <property type="protein sequence ID" value="QFX76298.1"/>
    <property type="molecule type" value="Genomic_DNA"/>
</dbReference>
<name>A0A6B7PXL1_9PSED</name>